<feature type="active site" description="Glycyl thioester intermediate" evidence="3">
    <location>
        <position position="327"/>
    </location>
</feature>
<sequence length="389" mass="43071">MALRSSRLLSGPPSLLRRLGARSRLWLLRLSECSRARRPQRPRRGLMPMRLLESCMLPPSWTAPMGPLRRLCWPLFGRRGLLLAGRRKRDARGCAMPRALAPQRKTRVNARMPAAMGTALGCRCGTRLKKRWSALHHRALCRRQLHRAAAAAHPCHLHVTTRWQSGPASHPRRTSAKGWAYFKLAGVRPASAARVKIISSPSPRLGTLDVVAGGRGADFRRERLTAVAAHSILAPLRGTPYSRVPWAATPSCSPYRPTPYARPSGRQGRAASRVHNFMALLLCSGVPFIPPLFLNINFPSDYPFKPPKCSFTTKIYHCNVNSNGAICLDILKDQWSPALTISKVLLSISSLLCDPNPADPLVPEIAQALLADKKKHDKTAAEWVTKYAT</sequence>
<keyword evidence="2 4" id="KW-0833">Ubl conjugation pathway</keyword>
<comment type="similarity">
    <text evidence="4">Belongs to the ubiquitin-conjugating enzyme family.</text>
</comment>
<dbReference type="GO" id="GO:0016740">
    <property type="term" value="F:transferase activity"/>
    <property type="evidence" value="ECO:0007669"/>
    <property type="project" value="UniProtKB-KW"/>
</dbReference>
<evidence type="ECO:0000256" key="3">
    <source>
        <dbReference type="PROSITE-ProRule" id="PRU10133"/>
    </source>
</evidence>
<keyword evidence="1" id="KW-0808">Transferase</keyword>
<dbReference type="InterPro" id="IPR016135">
    <property type="entry name" value="UBQ-conjugating_enzyme/RWD"/>
</dbReference>
<evidence type="ECO:0000256" key="4">
    <source>
        <dbReference type="RuleBase" id="RU362109"/>
    </source>
</evidence>
<reference evidence="6" key="1">
    <citation type="submission" date="2021-02" db="EMBL/GenBank/DDBJ databases">
        <authorList>
            <person name="Dougan E. K."/>
            <person name="Rhodes N."/>
            <person name="Thang M."/>
            <person name="Chan C."/>
        </authorList>
    </citation>
    <scope>NUCLEOTIDE SEQUENCE</scope>
</reference>
<keyword evidence="7" id="KW-1185">Reference proteome</keyword>
<keyword evidence="4" id="KW-0547">Nucleotide-binding</keyword>
<comment type="caution">
    <text evidence="6">The sequence shown here is derived from an EMBL/GenBank/DDBJ whole genome shotgun (WGS) entry which is preliminary data.</text>
</comment>
<evidence type="ECO:0000256" key="2">
    <source>
        <dbReference type="ARBA" id="ARBA00022786"/>
    </source>
</evidence>
<protein>
    <recommendedName>
        <fullName evidence="5">UBC core domain-containing protein</fullName>
    </recommendedName>
</protein>
<dbReference type="SMART" id="SM00212">
    <property type="entry name" value="UBCc"/>
    <property type="match status" value="1"/>
</dbReference>
<dbReference type="EMBL" id="CAJNNV010004932">
    <property type="protein sequence ID" value="CAE8591437.1"/>
    <property type="molecule type" value="Genomic_DNA"/>
</dbReference>
<dbReference type="PANTHER" id="PTHR24068">
    <property type="entry name" value="UBIQUITIN-CONJUGATING ENZYME E2"/>
    <property type="match status" value="1"/>
</dbReference>
<accession>A0A813DU34</accession>
<dbReference type="Proteomes" id="UP000654075">
    <property type="component" value="Unassembled WGS sequence"/>
</dbReference>
<proteinExistence type="inferred from homology"/>
<dbReference type="InterPro" id="IPR000608">
    <property type="entry name" value="UBC"/>
</dbReference>
<gene>
    <name evidence="6" type="ORF">PGLA1383_LOCUS10107</name>
</gene>
<dbReference type="GO" id="GO:0005524">
    <property type="term" value="F:ATP binding"/>
    <property type="evidence" value="ECO:0007669"/>
    <property type="project" value="UniProtKB-UniRule"/>
</dbReference>
<evidence type="ECO:0000313" key="6">
    <source>
        <dbReference type="EMBL" id="CAE8591437.1"/>
    </source>
</evidence>
<evidence type="ECO:0000256" key="1">
    <source>
        <dbReference type="ARBA" id="ARBA00022679"/>
    </source>
</evidence>
<evidence type="ECO:0000313" key="7">
    <source>
        <dbReference type="Proteomes" id="UP000654075"/>
    </source>
</evidence>
<dbReference type="InterPro" id="IPR023313">
    <property type="entry name" value="UBQ-conjugating_AS"/>
</dbReference>
<organism evidence="6 7">
    <name type="scientific">Polarella glacialis</name>
    <name type="common">Dinoflagellate</name>
    <dbReference type="NCBI Taxonomy" id="89957"/>
    <lineage>
        <taxon>Eukaryota</taxon>
        <taxon>Sar</taxon>
        <taxon>Alveolata</taxon>
        <taxon>Dinophyceae</taxon>
        <taxon>Suessiales</taxon>
        <taxon>Suessiaceae</taxon>
        <taxon>Polarella</taxon>
    </lineage>
</organism>
<dbReference type="PROSITE" id="PS00183">
    <property type="entry name" value="UBC_1"/>
    <property type="match status" value="1"/>
</dbReference>
<keyword evidence="4" id="KW-0067">ATP-binding</keyword>
<dbReference type="SUPFAM" id="SSF54495">
    <property type="entry name" value="UBC-like"/>
    <property type="match status" value="1"/>
</dbReference>
<dbReference type="Gene3D" id="3.10.110.10">
    <property type="entry name" value="Ubiquitin Conjugating Enzyme"/>
    <property type="match status" value="1"/>
</dbReference>
<dbReference type="Pfam" id="PF00179">
    <property type="entry name" value="UQ_con"/>
    <property type="match status" value="1"/>
</dbReference>
<feature type="domain" description="UBC core" evidence="5">
    <location>
        <begin position="227"/>
        <end position="389"/>
    </location>
</feature>
<name>A0A813DU34_POLGL</name>
<dbReference type="AlphaFoldDB" id="A0A813DU34"/>
<dbReference type="PROSITE" id="PS50127">
    <property type="entry name" value="UBC_2"/>
    <property type="match status" value="1"/>
</dbReference>
<evidence type="ECO:0000259" key="5">
    <source>
        <dbReference type="PROSITE" id="PS50127"/>
    </source>
</evidence>